<name>A0A4S8QC77_9ACTN</name>
<gene>
    <name evidence="1" type="ORF">FAB82_14950</name>
</gene>
<dbReference type="Proteomes" id="UP000308760">
    <property type="component" value="Unassembled WGS sequence"/>
</dbReference>
<dbReference type="EMBL" id="STGY01000056">
    <property type="protein sequence ID" value="THV40562.1"/>
    <property type="molecule type" value="Genomic_DNA"/>
</dbReference>
<reference evidence="2" key="1">
    <citation type="submission" date="2019-04" db="EMBL/GenBank/DDBJ databases">
        <title>Nocardioides xinjiangensis sp. nov.</title>
        <authorList>
            <person name="Liu S."/>
        </authorList>
    </citation>
    <scope>NUCLEOTIDE SEQUENCE [LARGE SCALE GENOMIC DNA]</scope>
    <source>
        <strain evidence="2">18</strain>
    </source>
</reference>
<proteinExistence type="predicted"/>
<reference evidence="1 2" key="2">
    <citation type="submission" date="2019-05" db="EMBL/GenBank/DDBJ databases">
        <title>Glycomyces buryatensis sp. nov.</title>
        <authorList>
            <person name="Nikitina E."/>
        </authorList>
    </citation>
    <scope>NUCLEOTIDE SEQUENCE [LARGE SCALE GENOMIC DNA]</scope>
    <source>
        <strain evidence="1 2">18</strain>
    </source>
</reference>
<evidence type="ECO:0000313" key="2">
    <source>
        <dbReference type="Proteomes" id="UP000308760"/>
    </source>
</evidence>
<protein>
    <submittedName>
        <fullName evidence="1">Uncharacterized protein</fullName>
    </submittedName>
</protein>
<evidence type="ECO:0000313" key="1">
    <source>
        <dbReference type="EMBL" id="THV40562.1"/>
    </source>
</evidence>
<dbReference type="NCBIfam" id="NF041638">
    <property type="entry name" value="QRL_CxxC_CxxC"/>
    <property type="match status" value="1"/>
</dbReference>
<comment type="caution">
    <text evidence="1">The sequence shown here is derived from an EMBL/GenBank/DDBJ whole genome shotgun (WGS) entry which is preliminary data.</text>
</comment>
<dbReference type="InterPro" id="IPR048142">
    <property type="entry name" value="QRL_CxxC_CxxC"/>
</dbReference>
<dbReference type="OrthoDB" id="4553528at2"/>
<sequence>MSYLAKYDDPTGDRFGIPTFNYRFAPSGLCTRRQLAAKGLTPGRQPIAAQILWRRGKRVAYLFREDLARPKRPPTDAQLAALSKAWVANSTCPTCGTEYGHYIPRSLGECLNCHERTDTEGDPL</sequence>
<dbReference type="AlphaFoldDB" id="A0A4S8QC77"/>
<organism evidence="1 2">
    <name type="scientific">Glycomyces buryatensis</name>
    <dbReference type="NCBI Taxonomy" id="2570927"/>
    <lineage>
        <taxon>Bacteria</taxon>
        <taxon>Bacillati</taxon>
        <taxon>Actinomycetota</taxon>
        <taxon>Actinomycetes</taxon>
        <taxon>Glycomycetales</taxon>
        <taxon>Glycomycetaceae</taxon>
        <taxon>Glycomyces</taxon>
    </lineage>
</organism>
<dbReference type="RefSeq" id="WP_136535337.1">
    <property type="nucleotide sequence ID" value="NZ_STGY01000056.1"/>
</dbReference>
<keyword evidence="2" id="KW-1185">Reference proteome</keyword>
<accession>A0A4S8QC77</accession>